<keyword evidence="3" id="KW-1185">Reference proteome</keyword>
<dbReference type="InParanoid" id="E3N3F2"/>
<organism evidence="3">
    <name type="scientific">Caenorhabditis remanei</name>
    <name type="common">Caenorhabditis vulgaris</name>
    <dbReference type="NCBI Taxonomy" id="31234"/>
    <lineage>
        <taxon>Eukaryota</taxon>
        <taxon>Metazoa</taxon>
        <taxon>Ecdysozoa</taxon>
        <taxon>Nematoda</taxon>
        <taxon>Chromadorea</taxon>
        <taxon>Rhabditida</taxon>
        <taxon>Rhabditina</taxon>
        <taxon>Rhabditomorpha</taxon>
        <taxon>Rhabditoidea</taxon>
        <taxon>Rhabditidae</taxon>
        <taxon>Peloderinae</taxon>
        <taxon>Caenorhabditis</taxon>
    </lineage>
</organism>
<gene>
    <name evidence="2" type="ORF">CRE_21983</name>
</gene>
<evidence type="ECO:0000313" key="2">
    <source>
        <dbReference type="EMBL" id="EFO85056.1"/>
    </source>
</evidence>
<evidence type="ECO:0000259" key="1">
    <source>
        <dbReference type="PROSITE" id="PS50181"/>
    </source>
</evidence>
<dbReference type="PANTHER" id="PTHR21503">
    <property type="entry name" value="F-BOX-CONTAINING HYPOTHETICAL PROTEIN C.ELEGANS"/>
    <property type="match status" value="1"/>
</dbReference>
<dbReference type="PROSITE" id="PS50181">
    <property type="entry name" value="FBOX"/>
    <property type="match status" value="1"/>
</dbReference>
<reference evidence="2" key="1">
    <citation type="submission" date="2007-07" db="EMBL/GenBank/DDBJ databases">
        <title>PCAP assembly of the Caenorhabditis remanei genome.</title>
        <authorList>
            <consortium name="The Caenorhabditis remanei Sequencing Consortium"/>
            <person name="Wilson R.K."/>
        </authorList>
    </citation>
    <scope>NUCLEOTIDE SEQUENCE [LARGE SCALE GENOMIC DNA]</scope>
    <source>
        <strain evidence="2">PB4641</strain>
    </source>
</reference>
<sequence>MSPFPLLRLPRLVLREVFKLLSISGKIKLSFCSKKVFALINNDRLYSPEVIVGLDILYQNIEVYSGNDEDSFKVLTCCEREMSSASDIQQYRIEGRTVRVTSSSTRIKTFWKNYSEGFLSVIRFILKIFRCKISTGFNCHFSDLPVGSRRLTATKPPSQHHPSSESSFLLAVTSSGFSDRMAAAREEIVELLYQLP</sequence>
<dbReference type="AlphaFoldDB" id="E3N3F2"/>
<dbReference type="EMBL" id="DS268519">
    <property type="protein sequence ID" value="EFO85056.1"/>
    <property type="molecule type" value="Genomic_DNA"/>
</dbReference>
<dbReference type="Pfam" id="PF00646">
    <property type="entry name" value="F-box"/>
    <property type="match status" value="1"/>
</dbReference>
<dbReference type="InterPro" id="IPR001810">
    <property type="entry name" value="F-box_dom"/>
</dbReference>
<name>E3N3F2_CAERE</name>
<dbReference type="Proteomes" id="UP000008281">
    <property type="component" value="Unassembled WGS sequence"/>
</dbReference>
<feature type="domain" description="F-box" evidence="1">
    <location>
        <begin position="3"/>
        <end position="49"/>
    </location>
</feature>
<evidence type="ECO:0000313" key="3">
    <source>
        <dbReference type="Proteomes" id="UP000008281"/>
    </source>
</evidence>
<dbReference type="HOGENOM" id="CLU_1391418_0_0_1"/>
<accession>E3N3F2</accession>
<protein>
    <recommendedName>
        <fullName evidence="1">F-box domain-containing protein</fullName>
    </recommendedName>
</protein>
<proteinExistence type="predicted"/>